<protein>
    <submittedName>
        <fullName evidence="2">Helix-turn-helix domain-containing protein</fullName>
    </submittedName>
</protein>
<dbReference type="Pfam" id="PF12728">
    <property type="entry name" value="HTH_17"/>
    <property type="match status" value="1"/>
</dbReference>
<dbReference type="EMBL" id="VOPY01000004">
    <property type="protein sequence ID" value="TXC67715.1"/>
    <property type="molecule type" value="Genomic_DNA"/>
</dbReference>
<dbReference type="Proteomes" id="UP000321129">
    <property type="component" value="Unassembled WGS sequence"/>
</dbReference>
<accession>A0A5C6U7L3</accession>
<sequence length="169" mass="18613">MAALAVNMESLHEPSVEEIDAARLAARQFSKLDHGVPISFTPQARKDAKGEGGAKVEPITIPANIFRTMIKMLVEMGNGNAVAVVPVSAELTTQQAADLLNVSRPHLVKLLKERVLPFRMVGTHRKLLAKDVLNHREKFVRDRRDALAKMVELDEELGLIDDESVGSKD</sequence>
<feature type="domain" description="Helix-turn-helix" evidence="1">
    <location>
        <begin position="91"/>
        <end position="134"/>
    </location>
</feature>
<proteinExistence type="predicted"/>
<reference evidence="2 3" key="1">
    <citation type="submission" date="2019-08" db="EMBL/GenBank/DDBJ databases">
        <title>Sphingorhabdus soil sp. nov., isolated from arctic soil.</title>
        <authorList>
            <person name="Liu Y."/>
        </authorList>
    </citation>
    <scope>NUCLEOTIDE SEQUENCE [LARGE SCALE GENOMIC DNA]</scope>
    <source>
        <strain evidence="2 3">D-2Q-5-6</strain>
    </source>
</reference>
<organism evidence="2 3">
    <name type="scientific">Flavisphingopyxis soli</name>
    <dbReference type="NCBI Taxonomy" id="2601267"/>
    <lineage>
        <taxon>Bacteria</taxon>
        <taxon>Pseudomonadati</taxon>
        <taxon>Pseudomonadota</taxon>
        <taxon>Alphaproteobacteria</taxon>
        <taxon>Sphingomonadales</taxon>
        <taxon>Sphingopyxidaceae</taxon>
        <taxon>Flavisphingopyxis</taxon>
    </lineage>
</organism>
<evidence type="ECO:0000313" key="2">
    <source>
        <dbReference type="EMBL" id="TXC67715.1"/>
    </source>
</evidence>
<dbReference type="InterPro" id="IPR010093">
    <property type="entry name" value="SinI_DNA-bd"/>
</dbReference>
<keyword evidence="3" id="KW-1185">Reference proteome</keyword>
<comment type="caution">
    <text evidence="2">The sequence shown here is derived from an EMBL/GenBank/DDBJ whole genome shotgun (WGS) entry which is preliminary data.</text>
</comment>
<gene>
    <name evidence="2" type="ORF">FSZ31_12090</name>
</gene>
<evidence type="ECO:0000313" key="3">
    <source>
        <dbReference type="Proteomes" id="UP000321129"/>
    </source>
</evidence>
<evidence type="ECO:0000259" key="1">
    <source>
        <dbReference type="Pfam" id="PF12728"/>
    </source>
</evidence>
<dbReference type="InterPro" id="IPR041657">
    <property type="entry name" value="HTH_17"/>
</dbReference>
<dbReference type="NCBIfam" id="TIGR01764">
    <property type="entry name" value="excise"/>
    <property type="match status" value="1"/>
</dbReference>
<name>A0A5C6U7L3_9SPHN</name>
<dbReference type="RefSeq" id="WP_147123675.1">
    <property type="nucleotide sequence ID" value="NZ_VOPY01000004.1"/>
</dbReference>
<dbReference type="GO" id="GO:0003677">
    <property type="term" value="F:DNA binding"/>
    <property type="evidence" value="ECO:0007669"/>
    <property type="project" value="InterPro"/>
</dbReference>
<dbReference type="OrthoDB" id="26212at2"/>
<dbReference type="AlphaFoldDB" id="A0A5C6U7L3"/>